<dbReference type="AlphaFoldDB" id="A0AAP0X5S4"/>
<keyword evidence="3" id="KW-0472">Membrane</keyword>
<dbReference type="GO" id="GO:0052324">
    <property type="term" value="P:plant-type cell wall cellulose biosynthetic process"/>
    <property type="evidence" value="ECO:0007669"/>
    <property type="project" value="TreeGrafter"/>
</dbReference>
<comment type="caution">
    <text evidence="9">The sequence shown here is derived from an EMBL/GenBank/DDBJ whole genome shotgun (WGS) entry which is preliminary data.</text>
</comment>
<evidence type="ECO:0000256" key="4">
    <source>
        <dbReference type="ARBA" id="ARBA00022729"/>
    </source>
</evidence>
<keyword evidence="3" id="KW-0336">GPI-anchor</keyword>
<name>A0AAP0X5S4_LIQFO</name>
<evidence type="ECO:0000256" key="6">
    <source>
        <dbReference type="ARBA" id="ARBA00023288"/>
    </source>
</evidence>
<dbReference type="EMBL" id="JBBPBK010000004">
    <property type="protein sequence ID" value="KAK9286075.1"/>
    <property type="molecule type" value="Genomic_DNA"/>
</dbReference>
<dbReference type="Proteomes" id="UP001415857">
    <property type="component" value="Unassembled WGS sequence"/>
</dbReference>
<evidence type="ECO:0000256" key="3">
    <source>
        <dbReference type="ARBA" id="ARBA00022622"/>
    </source>
</evidence>
<evidence type="ECO:0000313" key="10">
    <source>
        <dbReference type="Proteomes" id="UP001415857"/>
    </source>
</evidence>
<evidence type="ECO:0000256" key="7">
    <source>
        <dbReference type="SAM" id="MobiDB-lite"/>
    </source>
</evidence>
<dbReference type="PIRSF" id="PIRSF038122">
    <property type="entry name" value="COBRA"/>
    <property type="match status" value="1"/>
</dbReference>
<dbReference type="PANTHER" id="PTHR31673">
    <property type="entry name" value="PROTEIN COBRA"/>
    <property type="match status" value="1"/>
</dbReference>
<feature type="compositionally biased region" description="Low complexity" evidence="7">
    <location>
        <begin position="138"/>
        <end position="152"/>
    </location>
</feature>
<organism evidence="9 10">
    <name type="scientific">Liquidambar formosana</name>
    <name type="common">Formosan gum</name>
    <dbReference type="NCBI Taxonomy" id="63359"/>
    <lineage>
        <taxon>Eukaryota</taxon>
        <taxon>Viridiplantae</taxon>
        <taxon>Streptophyta</taxon>
        <taxon>Embryophyta</taxon>
        <taxon>Tracheophyta</taxon>
        <taxon>Spermatophyta</taxon>
        <taxon>Magnoliopsida</taxon>
        <taxon>eudicotyledons</taxon>
        <taxon>Gunneridae</taxon>
        <taxon>Pentapetalae</taxon>
        <taxon>Saxifragales</taxon>
        <taxon>Altingiaceae</taxon>
        <taxon>Liquidambar</taxon>
    </lineage>
</organism>
<dbReference type="GO" id="GO:0005886">
    <property type="term" value="C:plasma membrane"/>
    <property type="evidence" value="ECO:0007669"/>
    <property type="project" value="UniProtKB-SubCell"/>
</dbReference>
<gene>
    <name evidence="9" type="ORF">L1049_014455</name>
</gene>
<keyword evidence="5" id="KW-0325">Glycoprotein</keyword>
<keyword evidence="6" id="KW-0449">Lipoprotein</keyword>
<keyword evidence="4" id="KW-0732">Signal</keyword>
<evidence type="ECO:0000259" key="8">
    <source>
        <dbReference type="Pfam" id="PF25079"/>
    </source>
</evidence>
<evidence type="ECO:0000256" key="1">
    <source>
        <dbReference type="ARBA" id="ARBA00004609"/>
    </source>
</evidence>
<dbReference type="Pfam" id="PF25079">
    <property type="entry name" value="COB_C"/>
    <property type="match status" value="1"/>
</dbReference>
<keyword evidence="10" id="KW-1185">Reference proteome</keyword>
<feature type="domain" description="COBRA C-terminal" evidence="8">
    <location>
        <begin position="209"/>
        <end position="291"/>
    </location>
</feature>
<evidence type="ECO:0000256" key="5">
    <source>
        <dbReference type="ARBA" id="ARBA00023180"/>
    </source>
</evidence>
<dbReference type="Pfam" id="PF04833">
    <property type="entry name" value="COBRA"/>
    <property type="match status" value="2"/>
</dbReference>
<evidence type="ECO:0000313" key="9">
    <source>
        <dbReference type="EMBL" id="KAK9286075.1"/>
    </source>
</evidence>
<comment type="subcellular location">
    <subcellularLocation>
        <location evidence="1">Cell membrane</location>
        <topology evidence="1">Lipid-anchor</topology>
        <topology evidence="1">GPI-anchor</topology>
    </subcellularLocation>
</comment>
<dbReference type="InterPro" id="IPR006918">
    <property type="entry name" value="COBRA_pln"/>
</dbReference>
<sequence length="329" mass="36765">MCLIKDKINKLQVTVLVSNFQLFRHVERPGWKLNWKWQGDEVIWGMWGAEATEQGNCSRFKGSPQFPHSCEKEPVIIDLLPGAPYNLQVANCCKGGVLSSMTQDPSKYGAGFQMSVGVSSSYNNTTNNTTPVDDGDYSSDNSTNSSTNNATNVMPGSFSLGLPGYTCGEPFEVPPSKFRVDKGRRRTQALMTWKVTCSYSQFQASLAPTCCVSLSAFYNETIIPCPRCSCGCQGLPGAKCVKPDEEPPLLRLTKSEEEEEPQPVVRCSRHMCPIRVHWHVKESYREYWRVQDYGDKFKFRSELFSMELGSSTPQLPKCDAGFQLQLQAA</sequence>
<comment type="similarity">
    <text evidence="2">Belongs to the COBRA family.</text>
</comment>
<dbReference type="PANTHER" id="PTHR31673:SF30">
    <property type="entry name" value="COBRA-LIKE PROTEIN 6"/>
    <property type="match status" value="1"/>
</dbReference>
<dbReference type="GO" id="GO:0098552">
    <property type="term" value="C:side of membrane"/>
    <property type="evidence" value="ECO:0007669"/>
    <property type="project" value="UniProtKB-KW"/>
</dbReference>
<accession>A0AAP0X5S4</accession>
<protein>
    <recommendedName>
        <fullName evidence="8">COBRA C-terminal domain-containing protein</fullName>
    </recommendedName>
</protein>
<dbReference type="GO" id="GO:0010215">
    <property type="term" value="P:cellulose microfibril organization"/>
    <property type="evidence" value="ECO:0007669"/>
    <property type="project" value="InterPro"/>
</dbReference>
<feature type="region of interest" description="Disordered" evidence="7">
    <location>
        <begin position="123"/>
        <end position="152"/>
    </location>
</feature>
<reference evidence="9 10" key="1">
    <citation type="journal article" date="2024" name="Plant J.">
        <title>Genome sequences and population genomics reveal climatic adaptation and genomic divergence between two closely related sweetgum species.</title>
        <authorList>
            <person name="Xu W.Q."/>
            <person name="Ren C.Q."/>
            <person name="Zhang X.Y."/>
            <person name="Comes H.P."/>
            <person name="Liu X.H."/>
            <person name="Li Y.G."/>
            <person name="Kettle C.J."/>
            <person name="Jalonen R."/>
            <person name="Gaisberger H."/>
            <person name="Ma Y.Z."/>
            <person name="Qiu Y.X."/>
        </authorList>
    </citation>
    <scope>NUCLEOTIDE SEQUENCE [LARGE SCALE GENOMIC DNA]</scope>
    <source>
        <strain evidence="9">Hangzhou</strain>
    </source>
</reference>
<evidence type="ECO:0000256" key="2">
    <source>
        <dbReference type="ARBA" id="ARBA00005507"/>
    </source>
</evidence>
<proteinExistence type="inferred from homology"/>
<dbReference type="InterPro" id="IPR056900">
    <property type="entry name" value="COB_C"/>
</dbReference>